<gene>
    <name evidence="1" type="ORF">METZ01_LOCUS98813</name>
</gene>
<protein>
    <submittedName>
        <fullName evidence="1">Uncharacterized protein</fullName>
    </submittedName>
</protein>
<proteinExistence type="predicted"/>
<organism evidence="1">
    <name type="scientific">marine metagenome</name>
    <dbReference type="NCBI Taxonomy" id="408172"/>
    <lineage>
        <taxon>unclassified sequences</taxon>
        <taxon>metagenomes</taxon>
        <taxon>ecological metagenomes</taxon>
    </lineage>
</organism>
<name>A0A381W081_9ZZZZ</name>
<accession>A0A381W081</accession>
<evidence type="ECO:0000313" key="1">
    <source>
        <dbReference type="EMBL" id="SVA45959.1"/>
    </source>
</evidence>
<sequence length="250" mass="29162">MRYLFLFLLCFVSFNVNATSDQYTIRTEFSFCKYKDGKGQNDVAQYEKEYEKFLSKNGLKYSKAILTPIIAGETDYDFVLWGSWPNGVEMYKEYGAYINDYQNTQENPSICTGAYAVINTGARHLRIPREEYDKVQFVEFANCTFTKDASFKELLKISAEHESLVEEFGYGGYGVHYLRPYRGFDDDFPYDMIRMAHWYNRDKRAENVQKGSAMRQFIQGKGIPDKYAKHIESCGNRKVFGMEQLYAVLD</sequence>
<dbReference type="AlphaFoldDB" id="A0A381W081"/>
<reference evidence="1" key="1">
    <citation type="submission" date="2018-05" db="EMBL/GenBank/DDBJ databases">
        <authorList>
            <person name="Lanie J.A."/>
            <person name="Ng W.-L."/>
            <person name="Kazmierczak K.M."/>
            <person name="Andrzejewski T.M."/>
            <person name="Davidsen T.M."/>
            <person name="Wayne K.J."/>
            <person name="Tettelin H."/>
            <person name="Glass J.I."/>
            <person name="Rusch D."/>
            <person name="Podicherti R."/>
            <person name="Tsui H.-C.T."/>
            <person name="Winkler M.E."/>
        </authorList>
    </citation>
    <scope>NUCLEOTIDE SEQUENCE</scope>
</reference>
<dbReference type="EMBL" id="UINC01010320">
    <property type="protein sequence ID" value="SVA45959.1"/>
    <property type="molecule type" value="Genomic_DNA"/>
</dbReference>